<reference evidence="2 3" key="2">
    <citation type="submission" date="2020-07" db="EMBL/GenBank/DDBJ databases">
        <title>Genome assembly of wild tea tree DASZ reveals pedigree and selection history of tea varieties.</title>
        <authorList>
            <person name="Zhang W."/>
        </authorList>
    </citation>
    <scope>NUCLEOTIDE SEQUENCE [LARGE SCALE GENOMIC DNA]</scope>
    <source>
        <strain evidence="3">cv. G240</strain>
        <tissue evidence="2">Leaf</tissue>
    </source>
</reference>
<keyword evidence="3" id="KW-1185">Reference proteome</keyword>
<evidence type="ECO:0000256" key="1">
    <source>
        <dbReference type="SAM" id="Phobius"/>
    </source>
</evidence>
<dbReference type="EMBL" id="JACBKZ010000005">
    <property type="protein sequence ID" value="KAF5950822.1"/>
    <property type="molecule type" value="Genomic_DNA"/>
</dbReference>
<keyword evidence="1" id="KW-0472">Membrane</keyword>
<evidence type="ECO:0000313" key="3">
    <source>
        <dbReference type="Proteomes" id="UP000593564"/>
    </source>
</evidence>
<keyword evidence="1" id="KW-0812">Transmembrane</keyword>
<dbReference type="PANTHER" id="PTHR31170">
    <property type="entry name" value="BNAC04G53230D PROTEIN"/>
    <property type="match status" value="1"/>
</dbReference>
<organism evidence="2 3">
    <name type="scientific">Camellia sinensis</name>
    <name type="common">Tea plant</name>
    <name type="synonym">Thea sinensis</name>
    <dbReference type="NCBI Taxonomy" id="4442"/>
    <lineage>
        <taxon>Eukaryota</taxon>
        <taxon>Viridiplantae</taxon>
        <taxon>Streptophyta</taxon>
        <taxon>Embryophyta</taxon>
        <taxon>Tracheophyta</taxon>
        <taxon>Spermatophyta</taxon>
        <taxon>Magnoliopsida</taxon>
        <taxon>eudicotyledons</taxon>
        <taxon>Gunneridae</taxon>
        <taxon>Pentapetalae</taxon>
        <taxon>asterids</taxon>
        <taxon>Ericales</taxon>
        <taxon>Theaceae</taxon>
        <taxon>Camellia</taxon>
    </lineage>
</organism>
<protein>
    <submittedName>
        <fullName evidence="2">Uncharacterized protein</fullName>
    </submittedName>
</protein>
<dbReference type="InterPro" id="IPR004158">
    <property type="entry name" value="DUF247_pln"/>
</dbReference>
<dbReference type="PANTHER" id="PTHR31170:SF25">
    <property type="entry name" value="BNAA09G04570D PROTEIN"/>
    <property type="match status" value="1"/>
</dbReference>
<feature type="transmembrane region" description="Helical" evidence="1">
    <location>
        <begin position="395"/>
        <end position="423"/>
    </location>
</feature>
<dbReference type="Pfam" id="PF03140">
    <property type="entry name" value="DUF247"/>
    <property type="match status" value="1"/>
</dbReference>
<proteinExistence type="predicted"/>
<dbReference type="Proteomes" id="UP000593564">
    <property type="component" value="Unassembled WGS sequence"/>
</dbReference>
<dbReference type="AlphaFoldDB" id="A0A7J7HD00"/>
<keyword evidence="1" id="KW-1133">Transmembrane helix</keyword>
<accession>A0A7J7HD00</accession>
<gene>
    <name evidence="2" type="ORF">HYC85_012815</name>
</gene>
<name>A0A7J7HD00_CAMSI</name>
<evidence type="ECO:0000313" key="2">
    <source>
        <dbReference type="EMBL" id="KAF5950822.1"/>
    </source>
</evidence>
<comment type="caution">
    <text evidence="2">The sequence shown here is derived from an EMBL/GenBank/DDBJ whole genome shotgun (WGS) entry which is preliminary data.</text>
</comment>
<reference evidence="3" key="1">
    <citation type="journal article" date="2020" name="Nat. Commun.">
        <title>Genome assembly of wild tea tree DASZ reveals pedigree and selection history of tea varieties.</title>
        <authorList>
            <person name="Zhang W."/>
            <person name="Zhang Y."/>
            <person name="Qiu H."/>
            <person name="Guo Y."/>
            <person name="Wan H."/>
            <person name="Zhang X."/>
            <person name="Scossa F."/>
            <person name="Alseekh S."/>
            <person name="Zhang Q."/>
            <person name="Wang P."/>
            <person name="Xu L."/>
            <person name="Schmidt M.H."/>
            <person name="Jia X."/>
            <person name="Li D."/>
            <person name="Zhu A."/>
            <person name="Guo F."/>
            <person name="Chen W."/>
            <person name="Ni D."/>
            <person name="Usadel B."/>
            <person name="Fernie A.R."/>
            <person name="Wen W."/>
        </authorList>
    </citation>
    <scope>NUCLEOTIDE SEQUENCE [LARGE SCALE GENOMIC DNA]</scope>
    <source>
        <strain evidence="3">cv. G240</strain>
    </source>
</reference>
<sequence>MGSSRNRDHVSLEITEEDEKLALSIKDKMENVSLSHCICKVPEKLFKDNEDMYFPKLVGIGPFHHDDHPLNATKDQKWRYLNTLLNRQPNVEACLNNCVIALKESEAKVRKCYGEKINLNSDDLVTLMLVDGCFIIELLLKFCMKSLRRRDDPFFKSKDTFFRLRCDVFLLENQIPFFILRRLFDIVPIPSQCTQSLIELALSFFKRMIPGDVQAVQGKSNQDHCHLLDLVHNCYLPTYLEVHSKGAHKHLHCTTKLQSEGIGFCKAKTESLLDINFVLGVIKIPPLKVHDYTEITFRNLIALENCYVDRSKHVTSYVFLMGSLIQSENDVRMLYRAGILTNGLERKEEIIGLFNKVRVDVDAIDYYYKGLCEQVKEYKRSIFKKIKHSYFKTHLAVAWFSLAVLFLVLTFIGTTFSILSFTLHHV</sequence>